<keyword evidence="3" id="KW-1185">Reference proteome</keyword>
<dbReference type="GO" id="GO:0004622">
    <property type="term" value="F:phosphatidylcholine lysophospholipase activity"/>
    <property type="evidence" value="ECO:0007669"/>
    <property type="project" value="TreeGrafter"/>
</dbReference>
<proteinExistence type="predicted"/>
<dbReference type="eggNOG" id="COG2755">
    <property type="taxonomic scope" value="Bacteria"/>
</dbReference>
<dbReference type="PANTHER" id="PTHR30383">
    <property type="entry name" value="THIOESTERASE 1/PROTEASE 1/LYSOPHOSPHOLIPASE L1"/>
    <property type="match status" value="1"/>
</dbReference>
<dbReference type="OrthoDB" id="9794725at2"/>
<dbReference type="Proteomes" id="UP000027100">
    <property type="component" value="Unassembled WGS sequence"/>
</dbReference>
<dbReference type="Pfam" id="PF13472">
    <property type="entry name" value="Lipase_GDSL_2"/>
    <property type="match status" value="1"/>
</dbReference>
<dbReference type="CDD" id="cd04501">
    <property type="entry name" value="SGNH_hydrolase_like_4"/>
    <property type="match status" value="1"/>
</dbReference>
<sequence>MVARQKHLSPFRNLDADPRASKVAGRSLALLASFAALTGLAGICESAPNAQPPEGQQICAQLNSGARAFLDELILDMLDPESDFSHLNYLGEPEMKEIQSLDMDRRKSDWGNLCQYRDDNMILMTGPAPKVVFLGDSITEFWSIGDPDLFEQGFINRGISGQTSSQMLVRFWQDVIRLQPEVVHIMAGTNDLAENTGYVSDEAFKGNIEAMVTLARSHGIGVILASIPPAGSFGWRPDLNPPERISALNQWIEEYSAQNGLVFVDYHSLLTDDGAKMSENLTHDGVHPHREGYARMHEAALQAIAKAQK</sequence>
<dbReference type="STRING" id="1280954.HPO_05902"/>
<dbReference type="InterPro" id="IPR013830">
    <property type="entry name" value="SGNH_hydro"/>
</dbReference>
<dbReference type="RefSeq" id="WP_051612346.1">
    <property type="nucleotide sequence ID" value="NZ_ARYM01000005.1"/>
</dbReference>
<evidence type="ECO:0000313" key="3">
    <source>
        <dbReference type="Proteomes" id="UP000027100"/>
    </source>
</evidence>
<dbReference type="AlphaFoldDB" id="A0A062VLG8"/>
<feature type="domain" description="SGNH hydrolase-type esterase" evidence="1">
    <location>
        <begin position="133"/>
        <end position="295"/>
    </location>
</feature>
<gene>
    <name evidence="2" type="ORF">HPO_05902</name>
</gene>
<name>A0A062VLG8_9PROT</name>
<dbReference type="EMBL" id="ARYM01000005">
    <property type="protein sequence ID" value="KCZ99446.1"/>
    <property type="molecule type" value="Genomic_DNA"/>
</dbReference>
<dbReference type="InterPro" id="IPR036514">
    <property type="entry name" value="SGNH_hydro_sf"/>
</dbReference>
<dbReference type="InterPro" id="IPR051532">
    <property type="entry name" value="Ester_Hydrolysis_Enzymes"/>
</dbReference>
<accession>A0A062VLG8</accession>
<dbReference type="SUPFAM" id="SSF52266">
    <property type="entry name" value="SGNH hydrolase"/>
    <property type="match status" value="1"/>
</dbReference>
<protein>
    <submittedName>
        <fullName evidence="2">G-D-S-L lipolytic protein</fullName>
    </submittedName>
</protein>
<organism evidence="2 3">
    <name type="scientific">Hyphomonas polymorpha PS728</name>
    <dbReference type="NCBI Taxonomy" id="1280954"/>
    <lineage>
        <taxon>Bacteria</taxon>
        <taxon>Pseudomonadati</taxon>
        <taxon>Pseudomonadota</taxon>
        <taxon>Alphaproteobacteria</taxon>
        <taxon>Hyphomonadales</taxon>
        <taxon>Hyphomonadaceae</taxon>
        <taxon>Hyphomonas</taxon>
    </lineage>
</organism>
<dbReference type="PANTHER" id="PTHR30383:SF5">
    <property type="entry name" value="SGNH HYDROLASE-TYPE ESTERASE DOMAIN-CONTAINING PROTEIN"/>
    <property type="match status" value="1"/>
</dbReference>
<comment type="caution">
    <text evidence="2">The sequence shown here is derived from an EMBL/GenBank/DDBJ whole genome shotgun (WGS) entry which is preliminary data.</text>
</comment>
<evidence type="ECO:0000313" key="2">
    <source>
        <dbReference type="EMBL" id="KCZ99446.1"/>
    </source>
</evidence>
<dbReference type="PATRIC" id="fig|1280954.3.peg.1205"/>
<reference evidence="2 3" key="1">
    <citation type="journal article" date="2014" name="Antonie Van Leeuwenhoek">
        <title>Hyphomonas beringensis sp. nov. and Hyphomonas chukchiensis sp. nov., isolated from surface seawater of the Bering Sea and Chukchi Sea.</title>
        <authorList>
            <person name="Li C."/>
            <person name="Lai Q."/>
            <person name="Li G."/>
            <person name="Dong C."/>
            <person name="Wang J."/>
            <person name="Liao Y."/>
            <person name="Shao Z."/>
        </authorList>
    </citation>
    <scope>NUCLEOTIDE SEQUENCE [LARGE SCALE GENOMIC DNA]</scope>
    <source>
        <strain evidence="2 3">PS728</strain>
    </source>
</reference>
<dbReference type="Gene3D" id="3.40.50.1110">
    <property type="entry name" value="SGNH hydrolase"/>
    <property type="match status" value="1"/>
</dbReference>
<evidence type="ECO:0000259" key="1">
    <source>
        <dbReference type="Pfam" id="PF13472"/>
    </source>
</evidence>